<dbReference type="VEuPathDB" id="TriTrypDB:ADEAN_000651100"/>
<evidence type="ECO:0000313" key="1">
    <source>
        <dbReference type="EMBL" id="CAD2219018.1"/>
    </source>
</evidence>
<gene>
    <name evidence="1" type="ORF">ADEAN_000651100</name>
</gene>
<dbReference type="GO" id="GO:0005737">
    <property type="term" value="C:cytoplasm"/>
    <property type="evidence" value="ECO:0007669"/>
    <property type="project" value="TreeGrafter"/>
</dbReference>
<organism evidence="1 2">
    <name type="scientific">Angomonas deanei</name>
    <dbReference type="NCBI Taxonomy" id="59799"/>
    <lineage>
        <taxon>Eukaryota</taxon>
        <taxon>Discoba</taxon>
        <taxon>Euglenozoa</taxon>
        <taxon>Kinetoplastea</taxon>
        <taxon>Metakinetoplastina</taxon>
        <taxon>Trypanosomatida</taxon>
        <taxon>Trypanosomatidae</taxon>
        <taxon>Strigomonadinae</taxon>
        <taxon>Angomonas</taxon>
    </lineage>
</organism>
<dbReference type="AlphaFoldDB" id="A0A7G2CGK9"/>
<name>A0A7G2CGK9_9TRYP</name>
<dbReference type="PANTHER" id="PTHR13244:SF7">
    <property type="entry name" value="ZINC FINGER MYND DOMAIN-CONTAINING PROTEIN 10"/>
    <property type="match status" value="1"/>
</dbReference>
<dbReference type="Proteomes" id="UP000515908">
    <property type="component" value="Chromosome 12"/>
</dbReference>
<dbReference type="InterPro" id="IPR052298">
    <property type="entry name" value="ZMYND10"/>
</dbReference>
<evidence type="ECO:0000313" key="2">
    <source>
        <dbReference type="Proteomes" id="UP000515908"/>
    </source>
</evidence>
<accession>A0A7G2CGK9</accession>
<keyword evidence="2" id="KW-1185">Reference proteome</keyword>
<protein>
    <submittedName>
        <fullName evidence="1">Uncharacterized protein</fullName>
    </submittedName>
</protein>
<dbReference type="PANTHER" id="PTHR13244">
    <property type="entry name" value="ZINC FINGER MYND DOMAIN CONTAINING PROTEIN 10"/>
    <property type="match status" value="1"/>
</dbReference>
<reference evidence="1 2" key="1">
    <citation type="submission" date="2020-08" db="EMBL/GenBank/DDBJ databases">
        <authorList>
            <person name="Newling K."/>
            <person name="Davey J."/>
            <person name="Forrester S."/>
        </authorList>
    </citation>
    <scope>NUCLEOTIDE SEQUENCE [LARGE SCALE GENOMIC DNA]</scope>
    <source>
        <strain evidence="2">Crithidia deanei Carvalho (ATCC PRA-265)</strain>
    </source>
</reference>
<proteinExistence type="predicted"/>
<sequence>MEFKGSVTSVAEAENLVCQIKSFSVKEVGSSGWKKQRKCLEILNMSAHSNAAQNKDDYVKEFLVQHGKLSDVLNELLVMEVWRQRVLPSVLEPLATNPSAPYIYCNYESILVNLLECVCYHEEVITGFGDDLLELIDYCWRQVYRFFSLPELKNCSQDFDPKAALKQSPLDTLNTQLGQNLITRGMACISILWFIVDRINDLPLSVSNSVFNKNDLPVGISEVLLLQPWLRRSPSKVEKYNNGQYVAVEGAEVARVCIPEAHCWFMIHKLLCDKDCRTQYQYTTHKKEIILQIKRFMNDTLTDQIPPLQNVQRALEELSFMQPPTGTEEKFKSKLVIEQVPRLMSRIDHSSCDWKQIGNAMKEHLVNANEKREDAMWLSEIFSLMYA</sequence>
<dbReference type="EMBL" id="LR877156">
    <property type="protein sequence ID" value="CAD2219018.1"/>
    <property type="molecule type" value="Genomic_DNA"/>
</dbReference>